<protein>
    <submittedName>
        <fullName evidence="1">Zinc-binding protein</fullName>
    </submittedName>
</protein>
<accession>A0A8F5ZF57</accession>
<dbReference type="Proteomes" id="UP000694228">
    <property type="component" value="Chromosome"/>
</dbReference>
<reference evidence="1 2" key="1">
    <citation type="submission" date="2021-06" db="EMBL/GenBank/DDBJ databases">
        <title>Complete genome sequence of the secondary alcohol utilizing methanogen Methanospirillum hungatei strain GP1.</title>
        <authorList>
            <person name="Day L.A."/>
            <person name="Costa K.C."/>
        </authorList>
    </citation>
    <scope>NUCLEOTIDE SEQUENCE [LARGE SCALE GENOMIC DNA]</scope>
    <source>
        <strain evidence="1 2">GP1</strain>
    </source>
</reference>
<sequence length="126" mass="13575">MDEGPGAMMSSHHHSSSSGPVVLATCSGFCNVGQLTTQAAMHLIRRFPGMYTWMKAEKGKSVHNPGTNRPVWAIVGSEDCCACEVLEKSGVCYSKTVIATDLGINRDPHGEVSFDQISRFAEKITS</sequence>
<dbReference type="InterPro" id="IPR014958">
    <property type="entry name" value="DGC"/>
</dbReference>
<dbReference type="AlphaFoldDB" id="A0A8F5ZF57"/>
<evidence type="ECO:0000313" key="1">
    <source>
        <dbReference type="EMBL" id="QXO95140.1"/>
    </source>
</evidence>
<gene>
    <name evidence="1" type="ORF">KSK55_01625</name>
</gene>
<dbReference type="OrthoDB" id="134458at2157"/>
<proteinExistence type="predicted"/>
<dbReference type="EMBL" id="CP077107">
    <property type="protein sequence ID" value="QXO95140.1"/>
    <property type="molecule type" value="Genomic_DNA"/>
</dbReference>
<organism evidence="1 2">
    <name type="scientific">Methanospirillum hungatei</name>
    <dbReference type="NCBI Taxonomy" id="2203"/>
    <lineage>
        <taxon>Archaea</taxon>
        <taxon>Methanobacteriati</taxon>
        <taxon>Methanobacteriota</taxon>
        <taxon>Stenosarchaea group</taxon>
        <taxon>Methanomicrobia</taxon>
        <taxon>Methanomicrobiales</taxon>
        <taxon>Methanospirillaceae</taxon>
        <taxon>Methanospirillum</taxon>
    </lineage>
</organism>
<dbReference type="Pfam" id="PF08859">
    <property type="entry name" value="DGC"/>
    <property type="match status" value="1"/>
</dbReference>
<evidence type="ECO:0000313" key="2">
    <source>
        <dbReference type="Proteomes" id="UP000694228"/>
    </source>
</evidence>
<name>A0A8F5ZF57_METHU</name>